<comment type="caution">
    <text evidence="3">The sequence shown here is derived from an EMBL/GenBank/DDBJ whole genome shotgun (WGS) entry which is preliminary data.</text>
</comment>
<dbReference type="AlphaFoldDB" id="A0A9D7T0K5"/>
<dbReference type="Gene3D" id="3.40.1390.20">
    <property type="entry name" value="HprK N-terminal domain-like"/>
    <property type="match status" value="1"/>
</dbReference>
<dbReference type="SUPFAM" id="SSF52540">
    <property type="entry name" value="P-loop containing nucleoside triphosphate hydrolases"/>
    <property type="match status" value="1"/>
</dbReference>
<evidence type="ECO:0000313" key="4">
    <source>
        <dbReference type="Proteomes" id="UP000808337"/>
    </source>
</evidence>
<organism evidence="3 4">
    <name type="scientific">Candidatus Opimibacter skivensis</name>
    <dbReference type="NCBI Taxonomy" id="2982028"/>
    <lineage>
        <taxon>Bacteria</taxon>
        <taxon>Pseudomonadati</taxon>
        <taxon>Bacteroidota</taxon>
        <taxon>Saprospiria</taxon>
        <taxon>Saprospirales</taxon>
        <taxon>Saprospiraceae</taxon>
        <taxon>Candidatus Opimibacter</taxon>
    </lineage>
</organism>
<gene>
    <name evidence="3" type="ORF">IPP15_22210</name>
</gene>
<dbReference type="CDD" id="cd03109">
    <property type="entry name" value="DTBS"/>
    <property type="match status" value="1"/>
</dbReference>
<evidence type="ECO:0000256" key="2">
    <source>
        <dbReference type="ARBA" id="ARBA00022962"/>
    </source>
</evidence>
<dbReference type="Gene3D" id="3.40.50.300">
    <property type="entry name" value="P-loop containing nucleotide triphosphate hydrolases"/>
    <property type="match status" value="1"/>
</dbReference>
<proteinExistence type="predicted"/>
<evidence type="ECO:0000313" key="3">
    <source>
        <dbReference type="EMBL" id="MBK9985040.1"/>
    </source>
</evidence>
<protein>
    <submittedName>
        <fullName evidence="3">AAA family ATPase</fullName>
    </submittedName>
</protein>
<comment type="subunit">
    <text evidence="1">Homohexamer.</text>
</comment>
<reference evidence="3 4" key="1">
    <citation type="submission" date="2020-10" db="EMBL/GenBank/DDBJ databases">
        <title>Connecting structure to function with the recovery of over 1000 high-quality activated sludge metagenome-assembled genomes encoding full-length rRNA genes using long-read sequencing.</title>
        <authorList>
            <person name="Singleton C.M."/>
            <person name="Petriglieri F."/>
            <person name="Kristensen J.M."/>
            <person name="Kirkegaard R.H."/>
            <person name="Michaelsen T.Y."/>
            <person name="Andersen M.H."/>
            <person name="Karst S.M."/>
            <person name="Dueholm M.S."/>
            <person name="Nielsen P.H."/>
            <person name="Albertsen M."/>
        </authorList>
    </citation>
    <scope>NUCLEOTIDE SEQUENCE [LARGE SCALE GENOMIC DNA]</scope>
    <source>
        <strain evidence="3">Ribe_18-Q3-R11-54_MAXAC.273</strain>
    </source>
</reference>
<dbReference type="InterPro" id="IPR027417">
    <property type="entry name" value="P-loop_NTPase"/>
</dbReference>
<dbReference type="Proteomes" id="UP000808337">
    <property type="component" value="Unassembled WGS sequence"/>
</dbReference>
<sequence length="364" mass="40346">MKSIYMAASNQHVGKTTCTLGLVSALMRKKYQVGYCKPVGQKSLEENQRVDKDTVLFADLIHFDIEPELHSPIILGPGATTRYLDSPEEFNFREDILSAAHQLGRTHDIVIFEGTGHPGVGSIVGMSNAHVAKLVNAPVIMVVEGGIGSTIDALNMNLALFREEGVHILGVIVNKVIPEKMDRIHHYLSKWLTPHGIPILGIIPYEKSLAYPVMRTIADSISGLTTHNPEYLDNKIEDIVAGSLLDTQELKAFDNVLLVAAVRQLEPALDKINMIMKVLRKNKSPLSGIVLTGQGTPEPRSIDYILKHKIPMIRTELDTYGSVLQISKIEVKINRNTPWKVRRAIELVGEHVDIQLIIDKLGLK</sequence>
<dbReference type="PANTHER" id="PTHR21343:SF8">
    <property type="entry name" value="DRTGG DOMAIN-CONTAINING PROTEIN"/>
    <property type="match status" value="1"/>
</dbReference>
<dbReference type="EMBL" id="JADKGY010000032">
    <property type="protein sequence ID" value="MBK9985040.1"/>
    <property type="molecule type" value="Genomic_DNA"/>
</dbReference>
<name>A0A9D7T0K5_9BACT</name>
<dbReference type="PANTHER" id="PTHR21343">
    <property type="entry name" value="DETHIOBIOTIN SYNTHETASE"/>
    <property type="match status" value="1"/>
</dbReference>
<dbReference type="SUPFAM" id="SSF75138">
    <property type="entry name" value="HprK N-terminal domain-like"/>
    <property type="match status" value="1"/>
</dbReference>
<evidence type="ECO:0000256" key="1">
    <source>
        <dbReference type="ARBA" id="ARBA00011643"/>
    </source>
</evidence>
<dbReference type="InterPro" id="IPR028979">
    <property type="entry name" value="Ser_kin/Pase_Hpr-like_N_sf"/>
</dbReference>
<dbReference type="Pfam" id="PF13500">
    <property type="entry name" value="AAA_26"/>
    <property type="match status" value="1"/>
</dbReference>
<accession>A0A9D7T0K5</accession>
<keyword evidence="2" id="KW-0315">Glutamine amidotransferase</keyword>